<evidence type="ECO:0000256" key="6">
    <source>
        <dbReference type="RuleBase" id="RU367075"/>
    </source>
</evidence>
<evidence type="ECO:0000313" key="12">
    <source>
        <dbReference type="Proteomes" id="UP000076798"/>
    </source>
</evidence>
<name>A0A166CHH0_9AGAM</name>
<dbReference type="GO" id="GO:0034517">
    <property type="term" value="P:ribophagy"/>
    <property type="evidence" value="ECO:0007669"/>
    <property type="project" value="TreeGrafter"/>
</dbReference>
<dbReference type="OrthoDB" id="447953at2759"/>
<dbReference type="Pfam" id="PF10377">
    <property type="entry name" value="ATG11"/>
    <property type="match status" value="1"/>
</dbReference>
<keyword evidence="5 7" id="KW-0175">Coiled coil</keyword>
<feature type="domain" description="Autophagy-related protein 11 C-terminal" evidence="10">
    <location>
        <begin position="900"/>
        <end position="1005"/>
    </location>
</feature>
<comment type="subunit">
    <text evidence="6">Homodimer.</text>
</comment>
<keyword evidence="6" id="KW-0926">Vacuole</keyword>
<protein>
    <recommendedName>
        <fullName evidence="6">Autophagy-related protein 11</fullName>
    </recommendedName>
</protein>
<evidence type="ECO:0000256" key="8">
    <source>
        <dbReference type="SAM" id="MobiDB-lite"/>
    </source>
</evidence>
<dbReference type="GO" id="GO:1990316">
    <property type="term" value="C:Atg1/ULK1 kinase complex"/>
    <property type="evidence" value="ECO:0007669"/>
    <property type="project" value="TreeGrafter"/>
</dbReference>
<dbReference type="GO" id="GO:0060090">
    <property type="term" value="F:molecular adaptor activity"/>
    <property type="evidence" value="ECO:0007669"/>
    <property type="project" value="TreeGrafter"/>
</dbReference>
<keyword evidence="6" id="KW-0472">Membrane</keyword>
<feature type="coiled-coil region" evidence="7">
    <location>
        <begin position="519"/>
        <end position="557"/>
    </location>
</feature>
<dbReference type="Pfam" id="PF04108">
    <property type="entry name" value="ATG17_like"/>
    <property type="match status" value="1"/>
</dbReference>
<comment type="function">
    <text evidence="6">Involved in cytoplasm to vacuole transport (Cvt), pexophagy, mitophagy and nucleophagy. Recruits mitochondria for their selective degradation via autophagy (mitophagy) during starvation. Works as scaffold proteins that recruit ATG proteins to the pre-autophagosome (PAS), the site of vesicle/autophagosome formation. Required for the Cvt vesicles completion.</text>
</comment>
<evidence type="ECO:0000256" key="1">
    <source>
        <dbReference type="ARBA" id="ARBA00009729"/>
    </source>
</evidence>
<keyword evidence="2 6" id="KW-0813">Transport</keyword>
<reference evidence="11 12" key="1">
    <citation type="journal article" date="2016" name="Mol. Biol. Evol.">
        <title>Comparative Genomics of Early-Diverging Mushroom-Forming Fungi Provides Insights into the Origins of Lignocellulose Decay Capabilities.</title>
        <authorList>
            <person name="Nagy L.G."/>
            <person name="Riley R."/>
            <person name="Tritt A."/>
            <person name="Adam C."/>
            <person name="Daum C."/>
            <person name="Floudas D."/>
            <person name="Sun H."/>
            <person name="Yadav J.S."/>
            <person name="Pangilinan J."/>
            <person name="Larsson K.H."/>
            <person name="Matsuura K."/>
            <person name="Barry K."/>
            <person name="Labutti K."/>
            <person name="Kuo R."/>
            <person name="Ohm R.A."/>
            <person name="Bhattacharya S.S."/>
            <person name="Shirouzu T."/>
            <person name="Yoshinaga Y."/>
            <person name="Martin F.M."/>
            <person name="Grigoriev I.V."/>
            <person name="Hibbett D.S."/>
        </authorList>
    </citation>
    <scope>NUCLEOTIDE SEQUENCE [LARGE SCALE GENOMIC DNA]</scope>
    <source>
        <strain evidence="11 12">HHB10207 ss-3</strain>
    </source>
</reference>
<dbReference type="InterPro" id="IPR040040">
    <property type="entry name" value="ATG11"/>
</dbReference>
<dbReference type="InterPro" id="IPR019460">
    <property type="entry name" value="Atg11_C"/>
</dbReference>
<evidence type="ECO:0000259" key="9">
    <source>
        <dbReference type="Pfam" id="PF04108"/>
    </source>
</evidence>
<dbReference type="GO" id="GO:1903599">
    <property type="term" value="P:positive regulation of autophagy of mitochondrion"/>
    <property type="evidence" value="ECO:0007669"/>
    <property type="project" value="UniProtKB-UniRule"/>
</dbReference>
<comment type="similarity">
    <text evidence="1 6">Belongs to the ATG11 family.</text>
</comment>
<dbReference type="GO" id="GO:0019901">
    <property type="term" value="F:protein kinase binding"/>
    <property type="evidence" value="ECO:0007669"/>
    <property type="project" value="TreeGrafter"/>
</dbReference>
<feature type="region of interest" description="Disordered" evidence="8">
    <location>
        <begin position="1008"/>
        <end position="1204"/>
    </location>
</feature>
<evidence type="ECO:0000256" key="4">
    <source>
        <dbReference type="ARBA" id="ARBA00023006"/>
    </source>
</evidence>
<feature type="coiled-coil region" evidence="7">
    <location>
        <begin position="617"/>
        <end position="700"/>
    </location>
</feature>
<feature type="region of interest" description="Disordered" evidence="8">
    <location>
        <begin position="1267"/>
        <end position="1312"/>
    </location>
</feature>
<proteinExistence type="inferred from homology"/>
<dbReference type="GO" id="GO:0015031">
    <property type="term" value="P:protein transport"/>
    <property type="evidence" value="ECO:0007669"/>
    <property type="project" value="UniProtKB-KW"/>
</dbReference>
<keyword evidence="4 6" id="KW-0072">Autophagy</keyword>
<feature type="compositionally biased region" description="Low complexity" evidence="8">
    <location>
        <begin position="1067"/>
        <end position="1085"/>
    </location>
</feature>
<gene>
    <name evidence="11" type="ORF">SISSUDRAFT_987597</name>
</gene>
<accession>A0A166CHH0</accession>
<dbReference type="GO" id="GO:0005774">
    <property type="term" value="C:vacuolar membrane"/>
    <property type="evidence" value="ECO:0007669"/>
    <property type="project" value="UniProtKB-SubCell"/>
</dbReference>
<evidence type="ECO:0000256" key="5">
    <source>
        <dbReference type="ARBA" id="ARBA00023054"/>
    </source>
</evidence>
<organism evidence="11 12">
    <name type="scientific">Sistotremastrum suecicum HHB10207 ss-3</name>
    <dbReference type="NCBI Taxonomy" id="1314776"/>
    <lineage>
        <taxon>Eukaryota</taxon>
        <taxon>Fungi</taxon>
        <taxon>Dikarya</taxon>
        <taxon>Basidiomycota</taxon>
        <taxon>Agaricomycotina</taxon>
        <taxon>Agaricomycetes</taxon>
        <taxon>Sistotremastrales</taxon>
        <taxon>Sistotremastraceae</taxon>
        <taxon>Sistotremastrum</taxon>
    </lineage>
</organism>
<dbReference type="GO" id="GO:0000045">
    <property type="term" value="P:autophagosome assembly"/>
    <property type="evidence" value="ECO:0007669"/>
    <property type="project" value="UniProtKB-UniRule"/>
</dbReference>
<feature type="compositionally biased region" description="Low complexity" evidence="8">
    <location>
        <begin position="1141"/>
        <end position="1157"/>
    </location>
</feature>
<feature type="compositionally biased region" description="Polar residues" evidence="8">
    <location>
        <begin position="1027"/>
        <end position="1046"/>
    </location>
</feature>
<evidence type="ECO:0000313" key="11">
    <source>
        <dbReference type="EMBL" id="KZT37456.1"/>
    </source>
</evidence>
<evidence type="ECO:0000259" key="10">
    <source>
        <dbReference type="Pfam" id="PF10377"/>
    </source>
</evidence>
<keyword evidence="3 6" id="KW-0653">Protein transport</keyword>
<feature type="compositionally biased region" description="Polar residues" evidence="8">
    <location>
        <begin position="1169"/>
        <end position="1184"/>
    </location>
</feature>
<dbReference type="PANTHER" id="PTHR13222:SF1">
    <property type="entry name" value="RB1-INDUCIBLE COILED-COIL PROTEIN 1"/>
    <property type="match status" value="1"/>
</dbReference>
<dbReference type="EMBL" id="KV428083">
    <property type="protein sequence ID" value="KZT37456.1"/>
    <property type="molecule type" value="Genomic_DNA"/>
</dbReference>
<sequence>MRVCRAEDGTVIEVPNLLEDVQQFGSVEGFLSQVADVPEESLLAYLPDGHRLRADNLLDLGAAPEQSVYVFNRNYLDEDLETVLPKLLTDPNADMSVSSTAALLEAYSRTARTHLDWIVRTANTLRVQNEAVRIASSSLDMNVLAISEAFKDFSETAQHTLVEQDRLLRDIDTDLEIIARMKIHPEFLSPAVRKSIEAGERPRTLGDYVSNVKMRQVSESCANTNAELKGRFDDAQNALQTLSWGADNIRSSIMASQLHVDAEQSVRRAQELTQALDDVLLVTSSLASDALHSFSGVQRHDQSLREEATRIAELKNKSTELCLNCLRQISVLNTQLVDLPPSLSVLQNDFRSKTSFSHIRRLHNMLYAYGATIIEIVRRKEFIRFFGQRAQVVAEMLAKLSAGERKRRQIYRSDVHGQLPFDARGLEDNVPSIEISTVSSSELPYSFERSDIESMFHSIPSFSHHPMQATREALEKLVVRMDSLEANFDRMAERSRIELFTFLFSLNPMQASVLDDPTFQETRNQLLEMQHMKAELEAQFEDHRHSLEDEIDRLRGELTDATTFGAQEHARAEELLAECERLRDDEDSHHLLQQRHEDLLEEHRSLQSTTQAALAESTRQAQEIESLRAELAQFREESQEMKNMEEANAAKIAELLAEQQTTLGHLEQTRRRGEDLEAEIARARAEGQEVTKALREATKEKERILRLQASEHDRRMRDHIAEADGDRAVLEHQFSELRSALAAAEGNLKEARMETEVAHADLAGVREELQRTTHELSEERGVVASLSQDSNTARVLVSEAESRLEASERLKAEFLQVAIGLRQALAKAMTSAQAASSHTSKPSGNMSESILSNGNKGQLIPVEDFSAIDPSDPVAALEMLREFDLDTCAEVLAKPVAAVRRWQKQCKEYRERAKGKIAFRNFAKGDLALFLPTRNSLQKPWAAFNVSFPHYFLQASGHVAEQLKTREWIVARITSITERVVHSTDPSTNPYGLGDGVKYYMLQVEDWTQPSGRRGSSRKTSGDKTIMPSSSQAQPQGSNLVNSIDSLPSALAQPEYVEPSPTSRLFPSRSRTQSSPSRNGPSSLSKLLAQAPPPDSSPPSTSAVTQSKTTGVSEAGPSVAPLPVSPRPSLIQRDRAGSLTSLLRPASRASTSSTRFSSGKRMPPFPASGSPTATGKTLPTTAVSETHGATGSSGPSSTGTSISPVHREGSILHTAIEETPSPGDSAGESLSNIFKSISVPKERGRTTSITTMPSAALSSLTGSWTAAFSKKGRGGESDSKGKGKGRAEEATGITQAPSTPASELLRRFENSG</sequence>
<dbReference type="Proteomes" id="UP000076798">
    <property type="component" value="Unassembled WGS sequence"/>
</dbReference>
<dbReference type="InterPro" id="IPR045326">
    <property type="entry name" value="ATG17-like_dom"/>
</dbReference>
<feature type="compositionally biased region" description="Basic and acidic residues" evidence="8">
    <location>
        <begin position="1273"/>
        <end position="1289"/>
    </location>
</feature>
<feature type="compositionally biased region" description="Low complexity" evidence="8">
    <location>
        <begin position="1186"/>
        <end position="1203"/>
    </location>
</feature>
<dbReference type="STRING" id="1314776.A0A166CHH0"/>
<dbReference type="GO" id="GO:0034045">
    <property type="term" value="C:phagophore assembly site membrane"/>
    <property type="evidence" value="ECO:0007669"/>
    <property type="project" value="UniProtKB-SubCell"/>
</dbReference>
<feature type="compositionally biased region" description="Polar residues" evidence="8">
    <location>
        <begin position="1103"/>
        <end position="1112"/>
    </location>
</feature>
<evidence type="ECO:0000256" key="2">
    <source>
        <dbReference type="ARBA" id="ARBA00022448"/>
    </source>
</evidence>
<dbReference type="GO" id="GO:0034727">
    <property type="term" value="P:piecemeal microautophagy of the nucleus"/>
    <property type="evidence" value="ECO:0007669"/>
    <property type="project" value="TreeGrafter"/>
</dbReference>
<feature type="compositionally biased region" description="Polar residues" evidence="8">
    <location>
        <begin position="1292"/>
        <end position="1301"/>
    </location>
</feature>
<evidence type="ECO:0000256" key="3">
    <source>
        <dbReference type="ARBA" id="ARBA00022927"/>
    </source>
</evidence>
<comment type="subcellular location">
    <subcellularLocation>
        <location evidence="6">Preautophagosomal structure membrane</location>
        <topology evidence="6">Peripheral membrane protein</topology>
    </subcellularLocation>
    <subcellularLocation>
        <location evidence="6">Vacuole membrane</location>
        <topology evidence="6">Peripheral membrane protein</topology>
    </subcellularLocation>
    <text evidence="6">During pexophagy, accumulates in the vacuolar membrane region, where the peroxisomes contact the vacuole.</text>
</comment>
<dbReference type="PANTHER" id="PTHR13222">
    <property type="entry name" value="RB1-INDUCIBLE COILED-COIL"/>
    <property type="match status" value="1"/>
</dbReference>
<evidence type="ECO:0000256" key="7">
    <source>
        <dbReference type="SAM" id="Coils"/>
    </source>
</evidence>
<dbReference type="GO" id="GO:0000422">
    <property type="term" value="P:autophagy of mitochondrion"/>
    <property type="evidence" value="ECO:0007669"/>
    <property type="project" value="TreeGrafter"/>
</dbReference>
<dbReference type="GO" id="GO:0061709">
    <property type="term" value="P:reticulophagy"/>
    <property type="evidence" value="ECO:0007669"/>
    <property type="project" value="TreeGrafter"/>
</dbReference>
<feature type="region of interest" description="Disordered" evidence="8">
    <location>
        <begin position="832"/>
        <end position="853"/>
    </location>
</feature>
<keyword evidence="12" id="KW-1185">Reference proteome</keyword>
<feature type="coiled-coil region" evidence="7">
    <location>
        <begin position="467"/>
        <end position="494"/>
    </location>
</feature>
<feature type="domain" description="Autophagy protein ATG17-like" evidence="9">
    <location>
        <begin position="105"/>
        <end position="415"/>
    </location>
</feature>